<dbReference type="AlphaFoldDB" id="A0A0G3D3Q0"/>
<evidence type="ECO:0000313" key="4">
    <source>
        <dbReference type="EMBL" id="PQL81547.1"/>
    </source>
</evidence>
<evidence type="ECO:0000313" key="6">
    <source>
        <dbReference type="Proteomes" id="UP000233757"/>
    </source>
</evidence>
<sequence>MTLRALNLTVLITMLALAGCNKNNEQPAEGANSAMQEPVKAEAIYDFTSLNESDFLNQSILINDDKTYRGIRFHDYDVGTKLIGAASIESIQKVDNHTLALASSRPLINQKAGLYGVLANKANFDGNLVVLVFDPNVQARVIEGDIIAFKGTVAPSDVFTYTNPKTNQIEELPIIYVHFYQAGELSIQGINDYLKKQFSEIPKIIQDKILQYEKLNDSCRGGSGDDPKTIESCEERDTLYVDIKNGGWCWGSENENAAGNDLNWLPCTKDRYK</sequence>
<evidence type="ECO:0000313" key="3">
    <source>
        <dbReference type="EMBL" id="OIG74999.1"/>
    </source>
</evidence>
<dbReference type="Proteomes" id="UP000233757">
    <property type="component" value="Unassembled WGS sequence"/>
</dbReference>
<comment type="caution">
    <text evidence="3">The sequence shown here is derived from an EMBL/GenBank/DDBJ whole genome shotgun (WGS) entry which is preliminary data.</text>
</comment>
<reference evidence="4 6" key="2">
    <citation type="submission" date="2018-02" db="EMBL/GenBank/DDBJ databases">
        <title>Acinetobacter baumanii whole genome sequence.</title>
        <authorList>
            <person name="Qasim Z.J."/>
        </authorList>
    </citation>
    <scope>NUCLEOTIDE SEQUENCE [LARGE SCALE GENOMIC DNA]</scope>
    <source>
        <strain evidence="4 6">ZQ8</strain>
    </source>
</reference>
<reference evidence="3 5" key="1">
    <citation type="submission" date="2016-05" db="EMBL/GenBank/DDBJ databases">
        <title>The evolution of Acinetobacter baumannii in vivo.</title>
        <authorList>
            <person name="Hua X."/>
            <person name="Yu Y."/>
        </authorList>
    </citation>
    <scope>NUCLEOTIDE SEQUENCE [LARGE SCALE GENOMIC DNA]</scope>
    <source>
        <strain evidence="3 5">XH647</strain>
    </source>
</reference>
<name>A0A0G3D3Q0_ACIBA</name>
<protein>
    <recommendedName>
        <fullName evidence="7">Lipoprotein</fullName>
    </recommendedName>
</protein>
<reference evidence="2" key="3">
    <citation type="submission" date="2019-07" db="EMBL/GenBank/DDBJ databases">
        <title>Biological characteristics of mucoid Acinetobacter baumannii from a general hospital in China.</title>
        <authorList>
            <person name="Hua X."/>
            <person name="Yu Y."/>
        </authorList>
    </citation>
    <scope>NUCLEOTIDE SEQUENCE [LARGE SCALE GENOMIC DNA]</scope>
    <source>
        <strain evidence="2">N41</strain>
    </source>
</reference>
<organism evidence="3 5">
    <name type="scientific">Acinetobacter baumannii</name>
    <dbReference type="NCBI Taxonomy" id="470"/>
    <lineage>
        <taxon>Bacteria</taxon>
        <taxon>Pseudomonadati</taxon>
        <taxon>Pseudomonadota</taxon>
        <taxon>Gammaproteobacteria</taxon>
        <taxon>Moraxellales</taxon>
        <taxon>Moraxellaceae</taxon>
        <taxon>Acinetobacter</taxon>
        <taxon>Acinetobacter calcoaceticus/baumannii complex</taxon>
    </lineage>
</organism>
<gene>
    <name evidence="3" type="ORF">A7M90_12745</name>
    <name evidence="4" type="ORF">CV954_015195</name>
    <name evidence="2" type="ORF">FPK87_10370</name>
</gene>
<dbReference type="EMBL" id="PHJU02000033">
    <property type="protein sequence ID" value="PQL81547.1"/>
    <property type="molecule type" value="Genomic_DNA"/>
</dbReference>
<feature type="signal peptide" evidence="1">
    <location>
        <begin position="1"/>
        <end position="18"/>
    </location>
</feature>
<dbReference type="PROSITE" id="PS51257">
    <property type="entry name" value="PROKAR_LIPOPROTEIN"/>
    <property type="match status" value="1"/>
</dbReference>
<evidence type="ECO:0008006" key="7">
    <source>
        <dbReference type="Google" id="ProtNLM"/>
    </source>
</evidence>
<accession>A0A0G3D3Q0</accession>
<dbReference type="Proteomes" id="UP000179937">
    <property type="component" value="Unassembled WGS sequence"/>
</dbReference>
<dbReference type="EMBL" id="LYKI01000003">
    <property type="protein sequence ID" value="OIG74999.1"/>
    <property type="molecule type" value="Genomic_DNA"/>
</dbReference>
<dbReference type="RefSeq" id="WP_000175169.1">
    <property type="nucleotide sequence ID" value="NZ_AP031577.1"/>
</dbReference>
<proteinExistence type="predicted"/>
<evidence type="ECO:0000313" key="5">
    <source>
        <dbReference type="Proteomes" id="UP000179937"/>
    </source>
</evidence>
<keyword evidence="1" id="KW-0732">Signal</keyword>
<evidence type="ECO:0000313" key="2">
    <source>
        <dbReference type="EMBL" id="MDR8260869.1"/>
    </source>
</evidence>
<dbReference type="PATRIC" id="fig|470.1320.peg.180"/>
<evidence type="ECO:0000256" key="1">
    <source>
        <dbReference type="SAM" id="SignalP"/>
    </source>
</evidence>
<dbReference type="EMBL" id="VMBB01000013">
    <property type="protein sequence ID" value="MDR8260869.1"/>
    <property type="molecule type" value="Genomic_DNA"/>
</dbReference>
<feature type="chain" id="PRO_5015039231" description="Lipoprotein" evidence="1">
    <location>
        <begin position="19"/>
        <end position="273"/>
    </location>
</feature>